<evidence type="ECO:0000313" key="3">
    <source>
        <dbReference type="EMBL" id="AUX25673.1"/>
    </source>
</evidence>
<feature type="region of interest" description="Disordered" evidence="1">
    <location>
        <begin position="1"/>
        <end position="25"/>
    </location>
</feature>
<feature type="domain" description="MrfA-like Zn-binding" evidence="2">
    <location>
        <begin position="492"/>
        <end position="590"/>
    </location>
</feature>
<evidence type="ECO:0000256" key="1">
    <source>
        <dbReference type="SAM" id="MobiDB-lite"/>
    </source>
</evidence>
<evidence type="ECO:0000259" key="2">
    <source>
        <dbReference type="Pfam" id="PF09369"/>
    </source>
</evidence>
<dbReference type="AlphaFoldDB" id="A0A4P2Q9B7"/>
<organism evidence="3 4">
    <name type="scientific">Sorangium cellulosum</name>
    <name type="common">Polyangium cellulosum</name>
    <dbReference type="NCBI Taxonomy" id="56"/>
    <lineage>
        <taxon>Bacteria</taxon>
        <taxon>Pseudomonadati</taxon>
        <taxon>Myxococcota</taxon>
        <taxon>Polyangia</taxon>
        <taxon>Polyangiales</taxon>
        <taxon>Polyangiaceae</taxon>
        <taxon>Sorangium</taxon>
    </lineage>
</organism>
<evidence type="ECO:0000313" key="4">
    <source>
        <dbReference type="Proteomes" id="UP000295781"/>
    </source>
</evidence>
<dbReference type="Proteomes" id="UP000295781">
    <property type="component" value="Chromosome"/>
</dbReference>
<reference evidence="3 4" key="1">
    <citation type="submission" date="2015-09" db="EMBL/GenBank/DDBJ databases">
        <title>Sorangium comparison.</title>
        <authorList>
            <person name="Zaburannyi N."/>
            <person name="Bunk B."/>
            <person name="Overmann J."/>
            <person name="Mueller R."/>
        </authorList>
    </citation>
    <scope>NUCLEOTIDE SEQUENCE [LARGE SCALE GENOMIC DNA]</scope>
    <source>
        <strain evidence="3 4">So ceGT47</strain>
    </source>
</reference>
<dbReference type="NCBIfam" id="NF038324">
    <property type="entry name" value="DrmB_fam"/>
    <property type="match status" value="1"/>
</dbReference>
<proteinExistence type="predicted"/>
<dbReference type="EMBL" id="CP012670">
    <property type="protein sequence ID" value="AUX25673.1"/>
    <property type="molecule type" value="Genomic_DNA"/>
</dbReference>
<dbReference type="OrthoDB" id="9134227at2"/>
<dbReference type="RefSeq" id="WP_129352737.1">
    <property type="nucleotide sequence ID" value="NZ_CP012670.1"/>
</dbReference>
<gene>
    <name evidence="3" type="ORF">SOCEGT47_062220</name>
</gene>
<sequence>MAARRPRSSGSPRGRIRPEGQVRRSQVLTTFGPGALVDFPKHAAIMGGLESWGDPDKEGFQQVFEERLEAALRAREQNPRLRLFAPPSSPDSLDAPARGITAFEFPEWFIEQPPEGRVGEGGFRSRRLLHRRAIERGSYGKVVPIRFVRACPNGHIGDIDWRGFAHGGRTDCTRELFLDERGTSGDLADIMVRCACKASRSLVDATLKGDQSPLGPCWGETPWLADAAPGDGEKPACVDEQGKPVRNKLLVRSATNAYFPQNVSAISIPTDASKQALREAIEAAWGDLESAEGEEDVAHELKKARYKHLRDRFSARELWAEVQRKRSGQSEEGRGIKAAELDTFLAIPESAGEDTPDKQDFFAHALSLDPARRGAMGLVSRVVLVHRMREVIVQLGFTRFEAPARDVDYELSLGVRTAPLAREVTWLPAVENRGEGIFLALDPGAVARWRDRRPQVEARERQLIAGFEAWKKRRQVKNARFPGVTYVMLHSLSHLLLTAVSLECGYAASSIRERIYLDGDRCGILLFTGTPDAEGTLGGLVQVGKKLAHHLDAALDLGKLCSNDPVCAQHHPDDAHEERFLHGAACHGCLLISEPSCEWSNELLDRSLVVDTVEDSGAAFFSEA</sequence>
<dbReference type="InterPro" id="IPR047721">
    <property type="entry name" value="DrmB"/>
</dbReference>
<protein>
    <recommendedName>
        <fullName evidence="2">MrfA-like Zn-binding domain-containing protein</fullName>
    </recommendedName>
</protein>
<name>A0A4P2Q9B7_SORCE</name>
<accession>A0A4P2Q9B7</accession>
<dbReference type="Pfam" id="PF09369">
    <property type="entry name" value="MZB"/>
    <property type="match status" value="1"/>
</dbReference>
<dbReference type="InterPro" id="IPR018973">
    <property type="entry name" value="MZB"/>
</dbReference>